<evidence type="ECO:0000256" key="1">
    <source>
        <dbReference type="SAM" id="Phobius"/>
    </source>
</evidence>
<feature type="transmembrane region" description="Helical" evidence="1">
    <location>
        <begin position="148"/>
        <end position="171"/>
    </location>
</feature>
<dbReference type="AlphaFoldDB" id="A0A6H1PBV1"/>
<name>A0A6H1PBV1_PRIMG</name>
<sequence>MNLTLHSRLLLVPVNIRKDKKHYIVEDIALGEFYEMPRVCIDAIHLINNGWSIEEIERVLKDNYPNDEVDMLDFAEQLLIMGLIGEVDGVKVELKEKKKKDLGLFWISPKIGEFFFNKAAYLVYFTLLLVNVFILLSHPSLFPHYKDLFVFDLMILNIPTWMGITIILVFIHEFGHILAMRAQNLPTKLEVGHRLILVVLETDMSSVWKLPSNKRNVLFLAGLCFDTLILSCALISHLIFINGSEIFLGVMNVVVLDTFIRMVYQGFIYMKTDLYYVIENVSGCYNLMENAQQAIRKKLSFLNSPSMQEVVFEGEKRIVFFYSIFYFVGVILTVSIYTFFYVPQLLFAWKRILPGFSQGPSSLPFWDAILFTLQILSGLLLLLYSWRKKYTQR</sequence>
<accession>A0A6H1PBV1</accession>
<evidence type="ECO:0000313" key="3">
    <source>
        <dbReference type="Proteomes" id="UP000501868"/>
    </source>
</evidence>
<proteinExistence type="predicted"/>
<keyword evidence="1" id="KW-0472">Membrane</keyword>
<keyword evidence="1" id="KW-0812">Transmembrane</keyword>
<organism evidence="2 3">
    <name type="scientific">Priestia megaterium</name>
    <name type="common">Bacillus megaterium</name>
    <dbReference type="NCBI Taxonomy" id="1404"/>
    <lineage>
        <taxon>Bacteria</taxon>
        <taxon>Bacillati</taxon>
        <taxon>Bacillota</taxon>
        <taxon>Bacilli</taxon>
        <taxon>Bacillales</taxon>
        <taxon>Bacillaceae</taxon>
        <taxon>Priestia</taxon>
    </lineage>
</organism>
<evidence type="ECO:0000313" key="2">
    <source>
        <dbReference type="EMBL" id="QIZ10857.1"/>
    </source>
</evidence>
<dbReference type="EMBL" id="CP051128">
    <property type="protein sequence ID" value="QIZ10857.1"/>
    <property type="molecule type" value="Genomic_DNA"/>
</dbReference>
<dbReference type="Proteomes" id="UP000501868">
    <property type="component" value="Chromosome"/>
</dbReference>
<feature type="transmembrane region" description="Helical" evidence="1">
    <location>
        <begin position="246"/>
        <end position="264"/>
    </location>
</feature>
<feature type="transmembrane region" description="Helical" evidence="1">
    <location>
        <begin position="319"/>
        <end position="343"/>
    </location>
</feature>
<gene>
    <name evidence="2" type="ORF">HFZ78_08665</name>
</gene>
<evidence type="ECO:0008006" key="4">
    <source>
        <dbReference type="Google" id="ProtNLM"/>
    </source>
</evidence>
<protein>
    <recommendedName>
        <fullName evidence="4">Peptidase</fullName>
    </recommendedName>
</protein>
<reference evidence="2 3" key="2">
    <citation type="submission" date="2020-04" db="EMBL/GenBank/DDBJ databases">
        <authorList>
            <person name="Fomenkov A."/>
            <person name="Anton B.P."/>
            <person name="Roberts R.J."/>
        </authorList>
    </citation>
    <scope>NUCLEOTIDE SEQUENCE [LARGE SCALE GENOMIC DNA]</scope>
    <source>
        <strain evidence="2 3">S2</strain>
    </source>
</reference>
<keyword evidence="1" id="KW-1133">Transmembrane helix</keyword>
<feature type="transmembrane region" description="Helical" evidence="1">
    <location>
        <begin position="119"/>
        <end position="136"/>
    </location>
</feature>
<reference evidence="2 3" key="1">
    <citation type="submission" date="2020-04" db="EMBL/GenBank/DDBJ databases">
        <title>Genome-Wide Identification of 5-Methylcytosine Sites in Bacterial Genomes By High-Throughput Sequencing of MspJI Restriction Fragments.</title>
        <authorList>
            <person name="Wu V."/>
        </authorList>
    </citation>
    <scope>NUCLEOTIDE SEQUENCE [LARGE SCALE GENOMIC DNA]</scope>
    <source>
        <strain evidence="2 3">S2</strain>
    </source>
</reference>
<feature type="transmembrane region" description="Helical" evidence="1">
    <location>
        <begin position="363"/>
        <end position="384"/>
    </location>
</feature>
<feature type="transmembrane region" description="Helical" evidence="1">
    <location>
        <begin position="217"/>
        <end position="240"/>
    </location>
</feature>